<evidence type="ECO:0000313" key="3">
    <source>
        <dbReference type="Proteomes" id="UP000261905"/>
    </source>
</evidence>
<dbReference type="GO" id="GO:0016787">
    <property type="term" value="F:hydrolase activity"/>
    <property type="evidence" value="ECO:0007669"/>
    <property type="project" value="UniProtKB-KW"/>
</dbReference>
<dbReference type="SUPFAM" id="SSF101478">
    <property type="entry name" value="ADP-ribosylglycohydrolase"/>
    <property type="match status" value="1"/>
</dbReference>
<evidence type="ECO:0000256" key="1">
    <source>
        <dbReference type="PIRSR" id="PIRSR605502-1"/>
    </source>
</evidence>
<feature type="binding site" evidence="1">
    <location>
        <position position="283"/>
    </location>
    <ligand>
        <name>Mg(2+)</name>
        <dbReference type="ChEBI" id="CHEBI:18420"/>
        <label>1</label>
    </ligand>
</feature>
<feature type="binding site" evidence="1">
    <location>
        <position position="62"/>
    </location>
    <ligand>
        <name>Mg(2+)</name>
        <dbReference type="ChEBI" id="CHEBI:18420"/>
        <label>1</label>
    </ligand>
</feature>
<feature type="binding site" evidence="1">
    <location>
        <position position="61"/>
    </location>
    <ligand>
        <name>Mg(2+)</name>
        <dbReference type="ChEBI" id="CHEBI:18420"/>
        <label>1</label>
    </ligand>
</feature>
<evidence type="ECO:0000313" key="2">
    <source>
        <dbReference type="EMBL" id="REK77727.1"/>
    </source>
</evidence>
<dbReference type="InterPro" id="IPR005502">
    <property type="entry name" value="Ribosyl_crysJ1"/>
</dbReference>
<reference evidence="2 3" key="1">
    <citation type="submission" date="2018-08" db="EMBL/GenBank/DDBJ databases">
        <title>Paenibacillus sp. M4BSY-1, whole genome shotgun sequence.</title>
        <authorList>
            <person name="Tuo L."/>
        </authorList>
    </citation>
    <scope>NUCLEOTIDE SEQUENCE [LARGE SCALE GENOMIC DNA]</scope>
    <source>
        <strain evidence="2 3">M4BSY-1</strain>
    </source>
</reference>
<dbReference type="EMBL" id="QUBQ01000001">
    <property type="protein sequence ID" value="REK77727.1"/>
    <property type="molecule type" value="Genomic_DNA"/>
</dbReference>
<organism evidence="2 3">
    <name type="scientific">Paenibacillus paeoniae</name>
    <dbReference type="NCBI Taxonomy" id="2292705"/>
    <lineage>
        <taxon>Bacteria</taxon>
        <taxon>Bacillati</taxon>
        <taxon>Bacillota</taxon>
        <taxon>Bacilli</taxon>
        <taxon>Bacillales</taxon>
        <taxon>Paenibacillaceae</taxon>
        <taxon>Paenibacillus</taxon>
    </lineage>
</organism>
<keyword evidence="2" id="KW-0378">Hydrolase</keyword>
<comment type="caution">
    <text evidence="2">The sequence shown here is derived from an EMBL/GenBank/DDBJ whole genome shotgun (WGS) entry which is preliminary data.</text>
</comment>
<dbReference type="InterPro" id="IPR036705">
    <property type="entry name" value="Ribosyl_crysJ1_sf"/>
</dbReference>
<accession>A0A371PPH9</accession>
<gene>
    <name evidence="2" type="ORF">DX130_12260</name>
</gene>
<dbReference type="Proteomes" id="UP000261905">
    <property type="component" value="Unassembled WGS sequence"/>
</dbReference>
<dbReference type="RefSeq" id="WP_116045543.1">
    <property type="nucleotide sequence ID" value="NZ_QUBQ01000001.1"/>
</dbReference>
<proteinExistence type="predicted"/>
<dbReference type="GO" id="GO:0046872">
    <property type="term" value="F:metal ion binding"/>
    <property type="evidence" value="ECO:0007669"/>
    <property type="project" value="UniProtKB-KW"/>
</dbReference>
<keyword evidence="1" id="KW-0479">Metal-binding</keyword>
<protein>
    <submittedName>
        <fullName evidence="2">ADP-ribosylglycohydrolase family protein</fullName>
    </submittedName>
</protein>
<dbReference type="OrthoDB" id="9761704at2"/>
<keyword evidence="3" id="KW-1185">Reference proteome</keyword>
<feature type="binding site" evidence="1">
    <location>
        <position position="285"/>
    </location>
    <ligand>
        <name>Mg(2+)</name>
        <dbReference type="ChEBI" id="CHEBI:18420"/>
        <label>1</label>
    </ligand>
</feature>
<dbReference type="Gene3D" id="1.10.4080.10">
    <property type="entry name" value="ADP-ribosylation/Crystallin J1"/>
    <property type="match status" value="1"/>
</dbReference>
<comment type="cofactor">
    <cofactor evidence="1">
        <name>Mg(2+)</name>
        <dbReference type="ChEBI" id="CHEBI:18420"/>
    </cofactor>
    <text evidence="1">Binds 2 magnesium ions per subunit.</text>
</comment>
<sequence length="701" mass="77877">MTEAVKDYSEAIYAGVLGKIIGVYLGRPVEGWAYEKIQQEFGELHYYVHEECGVPLVVADDDISGTFGFFKTLHDYDYQNLTSKNFGQTWLNYIIEDKTVLWWGGLGRSTEHTAFLRLKNGVEAPMSGSIASNGTTLAEQIGAQIFIDAIAMACPDDPDLAVKLIKESASVSHDGMAVEAACFLGAMQAMAFSEKNLDVLLDKGMAYLTSEHLISAIQDVRYVCSRVSDWRKVREYMNPKYGYEVYPGCCHIIPNHLMVIASLLLGGDDFQKSIMIASSAGWDTDCNAGNVGCLNGIRLGLAGINQGANFRKPVSDLMYVVTADGGSVVTDAVKEALKIVEASYRLKGLSYDKVHKKYDFSFKGSTQGFEPCPQYGHKVDVVRLSNRNETAADNGLLVTFADLAKGTVARVSTPTFIDFDKLAKNFSTVASPTLYSGQTVYSTLVNGSGAAICVRQYALYYDIDDSIKTVYADERVLEQGESILEWEIPDTRGMPIFRLGYEWSTDQRFNGSIVIQDVDWNGAPSRFYQKGMMMTSIWHTHPFWLQTWTSSAKHFAADFKYTFCISHHEKNGLVTIGSRDWDHYSVASRLSFSLHDKAGLVARSNGHRRYYAAVFESGNRVSIIARRDDDIQVLASVPFPYEEDRMYNAKFTVRDNHLTLEVDGQQLAAARDEKRLYAGGSAGFLMEAGTMVADGFIIDRV</sequence>
<name>A0A371PPH9_9BACL</name>
<keyword evidence="1" id="KW-0460">Magnesium</keyword>
<dbReference type="Pfam" id="PF03747">
    <property type="entry name" value="ADP_ribosyl_GH"/>
    <property type="match status" value="1"/>
</dbReference>
<dbReference type="Gene3D" id="2.60.120.560">
    <property type="entry name" value="Exo-inulinase, domain 1"/>
    <property type="match status" value="1"/>
</dbReference>
<dbReference type="AlphaFoldDB" id="A0A371PPH9"/>